<dbReference type="Gene3D" id="1.10.287.110">
    <property type="entry name" value="DnaJ domain"/>
    <property type="match status" value="1"/>
</dbReference>
<keyword evidence="3" id="KW-0256">Endoplasmic reticulum</keyword>
<dbReference type="GeneID" id="77726575"/>
<dbReference type="PANTHER" id="PTHR43908">
    <property type="entry name" value="AT29763P-RELATED"/>
    <property type="match status" value="1"/>
</dbReference>
<evidence type="ECO:0000256" key="3">
    <source>
        <dbReference type="ARBA" id="ARBA00022824"/>
    </source>
</evidence>
<dbReference type="SUPFAM" id="SSF46565">
    <property type="entry name" value="Chaperone J-domain"/>
    <property type="match status" value="1"/>
</dbReference>
<dbReference type="PROSITE" id="PS00636">
    <property type="entry name" value="DNAJ_1"/>
    <property type="match status" value="1"/>
</dbReference>
<name>A0AA38HCM4_9TREE</name>
<evidence type="ECO:0000259" key="7">
    <source>
        <dbReference type="PROSITE" id="PS50076"/>
    </source>
</evidence>
<sequence length="453" mass="49226">MEVNKEEALRCLHIAQRHRNSSNLPSAIKFARKSVSLFSTPEGEAMVSILQREIAVSEQAEASGSGAATPDASAGSSSSTKASGVEEHLSSAKQRPGHTAAAAAEKSKKREYTPKQMEVVKRVKGCKHHEYYEILSIERTCEESDVKRSYKKLALALHPDKNGAPGADEAFKMVSKAFQVLSDPNLRAAFDSNPHSDPTSRGGGGGGGGGGGMYRGGGGMPPGFGGGNGMYTEINPEDLFNAFFGGGMGGGFGRQQNVFTFGGNGFGQPRRRQPARPAGANGQAQEASSLVALLPIIILCAFALLSQLPSLFNLSTPDPSYSFEMTPQYSHSRSTWNWNVPYYVNEAEWGASEVWKSVPEARRGEQKAAMFSSRVRGFERQVESVYAGRLRNECERFLDLKERRVSQESGFFGIGADFEKIRKIRMESNPACDQLRKWGIGTSQQQRQPAGFF</sequence>
<evidence type="ECO:0000256" key="2">
    <source>
        <dbReference type="ARBA" id="ARBA00022692"/>
    </source>
</evidence>
<evidence type="ECO:0000256" key="6">
    <source>
        <dbReference type="SAM" id="MobiDB-lite"/>
    </source>
</evidence>
<dbReference type="EMBL" id="JAKWFO010000005">
    <property type="protein sequence ID" value="KAI9636536.1"/>
    <property type="molecule type" value="Genomic_DNA"/>
</dbReference>
<keyword evidence="2" id="KW-0812">Transmembrane</keyword>
<proteinExistence type="predicted"/>
<dbReference type="PANTHER" id="PTHR43908:SF3">
    <property type="entry name" value="AT29763P-RELATED"/>
    <property type="match status" value="1"/>
</dbReference>
<evidence type="ECO:0000313" key="9">
    <source>
        <dbReference type="Proteomes" id="UP001164286"/>
    </source>
</evidence>
<dbReference type="PRINTS" id="PR00625">
    <property type="entry name" value="JDOMAIN"/>
</dbReference>
<evidence type="ECO:0000256" key="5">
    <source>
        <dbReference type="ARBA" id="ARBA00023136"/>
    </source>
</evidence>
<keyword evidence="5" id="KW-0472">Membrane</keyword>
<dbReference type="Pfam" id="PF00226">
    <property type="entry name" value="DnaJ"/>
    <property type="match status" value="1"/>
</dbReference>
<dbReference type="Proteomes" id="UP001164286">
    <property type="component" value="Unassembled WGS sequence"/>
</dbReference>
<dbReference type="InterPro" id="IPR036869">
    <property type="entry name" value="J_dom_sf"/>
</dbReference>
<dbReference type="InterPro" id="IPR051100">
    <property type="entry name" value="DnaJ_subfamily_B/C"/>
</dbReference>
<dbReference type="SMART" id="SM00271">
    <property type="entry name" value="DnaJ"/>
    <property type="match status" value="1"/>
</dbReference>
<feature type="compositionally biased region" description="Gly residues" evidence="6">
    <location>
        <begin position="201"/>
        <end position="219"/>
    </location>
</feature>
<protein>
    <submittedName>
        <fullName evidence="8">Endoplasmic reticulum protein</fullName>
    </submittedName>
</protein>
<dbReference type="GO" id="GO:0071218">
    <property type="term" value="P:cellular response to misfolded protein"/>
    <property type="evidence" value="ECO:0007669"/>
    <property type="project" value="TreeGrafter"/>
</dbReference>
<comment type="subcellular location">
    <subcellularLocation>
        <location evidence="1">Endoplasmic reticulum membrane</location>
        <topology evidence="1">Single-pass membrane protein</topology>
    </subcellularLocation>
</comment>
<accession>A0AA38HCM4</accession>
<dbReference type="CDD" id="cd06257">
    <property type="entry name" value="DnaJ"/>
    <property type="match status" value="1"/>
</dbReference>
<feature type="region of interest" description="Disordered" evidence="6">
    <location>
        <begin position="61"/>
        <end position="113"/>
    </location>
</feature>
<dbReference type="GO" id="GO:0030544">
    <property type="term" value="F:Hsp70 protein binding"/>
    <property type="evidence" value="ECO:0007669"/>
    <property type="project" value="TreeGrafter"/>
</dbReference>
<evidence type="ECO:0000313" key="8">
    <source>
        <dbReference type="EMBL" id="KAI9636536.1"/>
    </source>
</evidence>
<dbReference type="RefSeq" id="XP_052946313.1">
    <property type="nucleotide sequence ID" value="XM_053087374.1"/>
</dbReference>
<feature type="domain" description="J" evidence="7">
    <location>
        <begin position="130"/>
        <end position="194"/>
    </location>
</feature>
<dbReference type="InterPro" id="IPR015399">
    <property type="entry name" value="DUF1977_DnaJ-like"/>
</dbReference>
<feature type="region of interest" description="Disordered" evidence="6">
    <location>
        <begin position="188"/>
        <end position="219"/>
    </location>
</feature>
<gene>
    <name evidence="8" type="ORF">MKK02DRAFT_27623</name>
</gene>
<feature type="compositionally biased region" description="Low complexity" evidence="6">
    <location>
        <begin position="61"/>
        <end position="83"/>
    </location>
</feature>
<dbReference type="Pfam" id="PF09320">
    <property type="entry name" value="DUF1977"/>
    <property type="match status" value="1"/>
</dbReference>
<dbReference type="AlphaFoldDB" id="A0AA38HCM4"/>
<organism evidence="8 9">
    <name type="scientific">Dioszegia hungarica</name>
    <dbReference type="NCBI Taxonomy" id="4972"/>
    <lineage>
        <taxon>Eukaryota</taxon>
        <taxon>Fungi</taxon>
        <taxon>Dikarya</taxon>
        <taxon>Basidiomycota</taxon>
        <taxon>Agaricomycotina</taxon>
        <taxon>Tremellomycetes</taxon>
        <taxon>Tremellales</taxon>
        <taxon>Bulleribasidiaceae</taxon>
        <taxon>Dioszegia</taxon>
    </lineage>
</organism>
<evidence type="ECO:0000256" key="1">
    <source>
        <dbReference type="ARBA" id="ARBA00004389"/>
    </source>
</evidence>
<dbReference type="GO" id="GO:0005789">
    <property type="term" value="C:endoplasmic reticulum membrane"/>
    <property type="evidence" value="ECO:0007669"/>
    <property type="project" value="UniProtKB-SubCell"/>
</dbReference>
<reference evidence="8" key="1">
    <citation type="journal article" date="2022" name="G3 (Bethesda)">
        <title>High quality genome of the basidiomycete yeast Dioszegia hungarica PDD-24b-2 isolated from cloud water.</title>
        <authorList>
            <person name="Jarrige D."/>
            <person name="Haridas S."/>
            <person name="Bleykasten-Grosshans C."/>
            <person name="Joly M."/>
            <person name="Nadalig T."/>
            <person name="Sancelme M."/>
            <person name="Vuilleumier S."/>
            <person name="Grigoriev I.V."/>
            <person name="Amato P."/>
            <person name="Bringel F."/>
        </authorList>
    </citation>
    <scope>NUCLEOTIDE SEQUENCE</scope>
    <source>
        <strain evidence="8">PDD-24b-2</strain>
    </source>
</reference>
<dbReference type="InterPro" id="IPR001623">
    <property type="entry name" value="DnaJ_domain"/>
</dbReference>
<dbReference type="InterPro" id="IPR018253">
    <property type="entry name" value="DnaJ_domain_CS"/>
</dbReference>
<keyword evidence="4" id="KW-1133">Transmembrane helix</keyword>
<dbReference type="FunFam" id="1.10.287.110:FF:000070">
    <property type="entry name" value="Endoplasmic reticulum protein, putative"/>
    <property type="match status" value="1"/>
</dbReference>
<evidence type="ECO:0000256" key="4">
    <source>
        <dbReference type="ARBA" id="ARBA00022989"/>
    </source>
</evidence>
<keyword evidence="9" id="KW-1185">Reference proteome</keyword>
<comment type="caution">
    <text evidence="8">The sequence shown here is derived from an EMBL/GenBank/DDBJ whole genome shotgun (WGS) entry which is preliminary data.</text>
</comment>
<dbReference type="PROSITE" id="PS50076">
    <property type="entry name" value="DNAJ_2"/>
    <property type="match status" value="1"/>
</dbReference>